<evidence type="ECO:0000313" key="2">
    <source>
        <dbReference type="Proteomes" id="UP000054630"/>
    </source>
</evidence>
<accession>A0A0V0RY18</accession>
<gene>
    <name evidence="1" type="ORF">T07_2577</name>
</gene>
<comment type="caution">
    <text evidence="1">The sequence shown here is derived from an EMBL/GenBank/DDBJ whole genome shotgun (WGS) entry which is preliminary data.</text>
</comment>
<dbReference type="Proteomes" id="UP000054630">
    <property type="component" value="Unassembled WGS sequence"/>
</dbReference>
<organism evidence="1 2">
    <name type="scientific">Trichinella nelsoni</name>
    <dbReference type="NCBI Taxonomy" id="6336"/>
    <lineage>
        <taxon>Eukaryota</taxon>
        <taxon>Metazoa</taxon>
        <taxon>Ecdysozoa</taxon>
        <taxon>Nematoda</taxon>
        <taxon>Enoplea</taxon>
        <taxon>Dorylaimia</taxon>
        <taxon>Trichinellida</taxon>
        <taxon>Trichinellidae</taxon>
        <taxon>Trichinella</taxon>
    </lineage>
</organism>
<dbReference type="EMBL" id="JYDL01000059">
    <property type="protein sequence ID" value="KRX19411.1"/>
    <property type="molecule type" value="Genomic_DNA"/>
</dbReference>
<keyword evidence="2" id="KW-1185">Reference proteome</keyword>
<proteinExistence type="predicted"/>
<dbReference type="AlphaFoldDB" id="A0A0V0RY18"/>
<name>A0A0V0RY18_9BILA</name>
<dbReference type="OrthoDB" id="10405008at2759"/>
<evidence type="ECO:0000313" key="1">
    <source>
        <dbReference type="EMBL" id="KRX19411.1"/>
    </source>
</evidence>
<sequence length="149" mass="16695">MGHNSSVVENCGAVLFTRWHGSISQAPNGSRPGNQERIDGLCPSGGRLLETEGTVIPVPEDQQCGIFSERHSSPISTLRFYESYRVRACDKVECEHRRRNYDLNVRPSFVGIESVSSLITIKFEHQLVIVFLASTTALRLCFESIRIAR</sequence>
<protein>
    <submittedName>
        <fullName evidence="1">Uncharacterized protein</fullName>
    </submittedName>
</protein>
<reference evidence="1 2" key="1">
    <citation type="submission" date="2015-01" db="EMBL/GenBank/DDBJ databases">
        <title>Evolution of Trichinella species and genotypes.</title>
        <authorList>
            <person name="Korhonen P.K."/>
            <person name="Edoardo P."/>
            <person name="Giuseppe L.R."/>
            <person name="Gasser R.B."/>
        </authorList>
    </citation>
    <scope>NUCLEOTIDE SEQUENCE [LARGE SCALE GENOMIC DNA]</scope>
    <source>
        <strain evidence="1">ISS37</strain>
    </source>
</reference>